<organism evidence="2">
    <name type="scientific">Citrobacter amalonaticus</name>
    <dbReference type="NCBI Taxonomy" id="35703"/>
    <lineage>
        <taxon>Bacteria</taxon>
        <taxon>Pseudomonadati</taxon>
        <taxon>Pseudomonadota</taxon>
        <taxon>Gammaproteobacteria</taxon>
        <taxon>Enterobacterales</taxon>
        <taxon>Enterobacteriaceae</taxon>
        <taxon>Citrobacter</taxon>
    </lineage>
</organism>
<dbReference type="AlphaFoldDB" id="A0A6N2VAQ9"/>
<reference evidence="2" key="1">
    <citation type="submission" date="2019-11" db="EMBL/GenBank/DDBJ databases">
        <authorList>
            <person name="Feng L."/>
        </authorList>
    </citation>
    <scope>NUCLEOTIDE SEQUENCE</scope>
    <source>
        <strain evidence="2">CAmalonaticusLFYP1</strain>
    </source>
</reference>
<protein>
    <submittedName>
        <fullName evidence="2">Uncharacterized protein</fullName>
    </submittedName>
</protein>
<gene>
    <name evidence="2" type="ORF">CALFYP1_03592</name>
</gene>
<feature type="region of interest" description="Disordered" evidence="1">
    <location>
        <begin position="1"/>
        <end position="22"/>
    </location>
</feature>
<dbReference type="Gene3D" id="3.90.1720.10">
    <property type="entry name" value="endopeptidase domain like (from Nostoc punctiforme)"/>
    <property type="match status" value="1"/>
</dbReference>
<evidence type="ECO:0000313" key="2">
    <source>
        <dbReference type="EMBL" id="VYT27268.1"/>
    </source>
</evidence>
<evidence type="ECO:0000256" key="1">
    <source>
        <dbReference type="SAM" id="MobiDB-lite"/>
    </source>
</evidence>
<proteinExistence type="predicted"/>
<accession>A0A6N2VAQ9</accession>
<dbReference type="EMBL" id="CACRTI010000004">
    <property type="protein sequence ID" value="VYT27268.1"/>
    <property type="molecule type" value="Genomic_DNA"/>
</dbReference>
<name>A0A6N2VAQ9_CITAM</name>
<sequence length="71" mass="7552">MGWNTRNAGNWAKNHAEPGPTNNCATYVRRAIQAGGVIVTNTHNAKDDGSILEAAGFRKIAPTHDVGVIQP</sequence>